<proteinExistence type="predicted"/>
<reference evidence="2 3" key="1">
    <citation type="journal article" date="2011" name="Proc. Natl. Acad. Sci. U.S.A.">
        <title>Comparative genomics of xylose-fermenting fungi for enhanced biofuel production.</title>
        <authorList>
            <person name="Wohlbach D.J."/>
            <person name="Kuo A."/>
            <person name="Sato T.K."/>
            <person name="Potts K.M."/>
            <person name="Salamov A.A."/>
            <person name="LaButti K.M."/>
            <person name="Sun H."/>
            <person name="Clum A."/>
            <person name="Pangilinan J.L."/>
            <person name="Lindquist E.A."/>
            <person name="Lucas S."/>
            <person name="Lapidus A."/>
            <person name="Jin M."/>
            <person name="Gunawan C."/>
            <person name="Balan V."/>
            <person name="Dale B.E."/>
            <person name="Jeffries T.W."/>
            <person name="Zinkel R."/>
            <person name="Barry K.W."/>
            <person name="Grigoriev I.V."/>
            <person name="Gasch A.P."/>
        </authorList>
    </citation>
    <scope>NUCLEOTIDE SEQUENCE [LARGE SCALE GENOMIC DNA]</scope>
    <source>
        <strain evidence="3">NRRL Y-27907 / 11-Y1</strain>
    </source>
</reference>
<name>G3AGW2_SPAPN</name>
<dbReference type="PANTHER" id="PTHR35140:SF1">
    <property type="entry name" value="MITOTIC CHECK POINT PROTEIN BFA1"/>
    <property type="match status" value="1"/>
</dbReference>
<evidence type="ECO:0000313" key="3">
    <source>
        <dbReference type="Proteomes" id="UP000000709"/>
    </source>
</evidence>
<dbReference type="OrthoDB" id="19159at2759"/>
<sequence length="583" mass="68033">MKSRKVKASTSVPNSYKAQLLTRFADNDNDDEIFGDIEGIDFGHNPSQLNNNQNVLPSGINRHDDGVETLKMEQLVLEDSPINKTTPSPSYHIGDKLDSLKPRSKSSTSSSGEVAHRRVMRECLSEYSEDLDTDVTSEFTDNDFQGLDDIFQGETSMKQRLNAKISEQEKVAEREQEELRMLYSSRREKIIDFDNDPNQTLKLKDFSMFQQDNKLTNENLNLLDMIESENTVNYEYTRDDFAKFEDGFDVNFEQNIQRQIKQKPPIRAKQSMPVLRGNNGSAVKKFKSTMDFGTLRGIREADIDEEEEEEEVAADLPEFHFNNNIIRKLDRIPSFYNNNTSNNNPAKAELLNKYKEQHEHKHKSKIKHQNPKPKLGTVKYLNNNSIITDPVYPTPKKTMKFNAAMNRWEGNEIDLVRFETVTKPTLITFRELQQQKEQPKTKPNMVYDQENLRWVNMNHDDESVFHDIPDLVEAKPYRLNSPPGLTPYPQQPQEPQRISPINRGASQFTQRTMSSLTSKSNLQQDAEQWRQEFQLSGKLIEKFQKEEVKIVKKIKRWFINGIGDYQFNRDYYWEIRKMVMENE</sequence>
<accession>G3AGW2</accession>
<dbReference type="GeneID" id="18871139"/>
<dbReference type="InterPro" id="IPR034586">
    <property type="entry name" value="Bfa1/Byr4"/>
</dbReference>
<dbReference type="PANTHER" id="PTHR35140">
    <property type="entry name" value="MITOTIC CHECK POINT PROTEIN BFA1"/>
    <property type="match status" value="1"/>
</dbReference>
<dbReference type="RefSeq" id="XP_007372047.1">
    <property type="nucleotide sequence ID" value="XM_007371985.1"/>
</dbReference>
<dbReference type="GO" id="GO:1990334">
    <property type="term" value="C:Bfa1-Bub2 complex"/>
    <property type="evidence" value="ECO:0007669"/>
    <property type="project" value="InterPro"/>
</dbReference>
<dbReference type="Proteomes" id="UP000000709">
    <property type="component" value="Unassembled WGS sequence"/>
</dbReference>
<evidence type="ECO:0000256" key="1">
    <source>
        <dbReference type="SAM" id="MobiDB-lite"/>
    </source>
</evidence>
<dbReference type="InParanoid" id="G3AGW2"/>
<evidence type="ECO:0008006" key="4">
    <source>
        <dbReference type="Google" id="ProtNLM"/>
    </source>
</evidence>
<dbReference type="GO" id="GO:0031578">
    <property type="term" value="P:mitotic spindle orientation checkpoint signaling"/>
    <property type="evidence" value="ECO:0007669"/>
    <property type="project" value="TreeGrafter"/>
</dbReference>
<dbReference type="GO" id="GO:0005096">
    <property type="term" value="F:GTPase activator activity"/>
    <property type="evidence" value="ECO:0007669"/>
    <property type="project" value="InterPro"/>
</dbReference>
<dbReference type="EMBL" id="GL996499">
    <property type="protein sequence ID" value="EGW34635.1"/>
    <property type="molecule type" value="Genomic_DNA"/>
</dbReference>
<gene>
    <name evidence="2" type="ORF">SPAPADRAFT_47726</name>
</gene>
<feature type="region of interest" description="Disordered" evidence="1">
    <location>
        <begin position="78"/>
        <end position="117"/>
    </location>
</feature>
<dbReference type="GO" id="GO:0044732">
    <property type="term" value="C:mitotic spindle pole body"/>
    <property type="evidence" value="ECO:0007669"/>
    <property type="project" value="TreeGrafter"/>
</dbReference>
<dbReference type="AlphaFoldDB" id="G3AGW2"/>
<evidence type="ECO:0000313" key="2">
    <source>
        <dbReference type="EMBL" id="EGW34635.1"/>
    </source>
</evidence>
<dbReference type="eggNOG" id="ENOG502R6H5">
    <property type="taxonomic scope" value="Eukaryota"/>
</dbReference>
<keyword evidence="3" id="KW-1185">Reference proteome</keyword>
<organism evidence="3">
    <name type="scientific">Spathaspora passalidarum (strain NRRL Y-27907 / 11-Y1)</name>
    <dbReference type="NCBI Taxonomy" id="619300"/>
    <lineage>
        <taxon>Eukaryota</taxon>
        <taxon>Fungi</taxon>
        <taxon>Dikarya</taxon>
        <taxon>Ascomycota</taxon>
        <taxon>Saccharomycotina</taxon>
        <taxon>Pichiomycetes</taxon>
        <taxon>Debaryomycetaceae</taxon>
        <taxon>Spathaspora</taxon>
    </lineage>
</organism>
<protein>
    <recommendedName>
        <fullName evidence="4">Mitotic check point protein BFA1</fullName>
    </recommendedName>
</protein>
<dbReference type="KEGG" id="spaa:SPAPADRAFT_47726"/>
<dbReference type="OMA" id="NYEYTRD"/>
<dbReference type="STRING" id="619300.G3AGW2"/>
<dbReference type="HOGENOM" id="CLU_030433_0_0_1"/>